<gene>
    <name evidence="3" type="primary">GLO2_2</name>
    <name evidence="3" type="ORF">Cpir12675_006032</name>
</gene>
<dbReference type="InterPro" id="IPR050145">
    <property type="entry name" value="Centrin_CML-like"/>
</dbReference>
<evidence type="ECO:0000256" key="1">
    <source>
        <dbReference type="ARBA" id="ARBA00022737"/>
    </source>
</evidence>
<dbReference type="GO" id="GO:0004416">
    <property type="term" value="F:hydroxyacylglutathione hydrolase activity"/>
    <property type="evidence" value="ECO:0007669"/>
    <property type="project" value="UniProtKB-EC"/>
</dbReference>
<keyword evidence="3" id="KW-0378">Hydrolase</keyword>
<dbReference type="Proteomes" id="UP001583280">
    <property type="component" value="Unassembled WGS sequence"/>
</dbReference>
<dbReference type="InterPro" id="IPR011992">
    <property type="entry name" value="EF-hand-dom_pair"/>
</dbReference>
<dbReference type="Gene3D" id="1.10.238.10">
    <property type="entry name" value="EF-hand"/>
    <property type="match status" value="1"/>
</dbReference>
<keyword evidence="2" id="KW-0106">Calcium</keyword>
<protein>
    <submittedName>
        <fullName evidence="3">Cytoplasmic glyoxalase II</fullName>
        <ecNumber evidence="3">3.1.2.6</ecNumber>
    </submittedName>
</protein>
<dbReference type="EMBL" id="JAWDJO010000243">
    <property type="protein sequence ID" value="KAL1888805.1"/>
    <property type="molecule type" value="Genomic_DNA"/>
</dbReference>
<name>A0ABR3YKF6_9PEZI</name>
<accession>A0ABR3YKF6</accession>
<dbReference type="EC" id="3.1.2.6" evidence="3"/>
<dbReference type="SUPFAM" id="SSF47473">
    <property type="entry name" value="EF-hand"/>
    <property type="match status" value="1"/>
</dbReference>
<keyword evidence="1" id="KW-0677">Repeat</keyword>
<comment type="caution">
    <text evidence="3">The sequence shown here is derived from an EMBL/GenBank/DDBJ whole genome shotgun (WGS) entry which is preliminary data.</text>
</comment>
<evidence type="ECO:0000256" key="2">
    <source>
        <dbReference type="ARBA" id="ARBA00022837"/>
    </source>
</evidence>
<dbReference type="PANTHER" id="PTHR23050">
    <property type="entry name" value="CALCIUM BINDING PROTEIN"/>
    <property type="match status" value="1"/>
</dbReference>
<organism evidence="3 4">
    <name type="scientific">Ceratocystis pirilliformis</name>
    <dbReference type="NCBI Taxonomy" id="259994"/>
    <lineage>
        <taxon>Eukaryota</taxon>
        <taxon>Fungi</taxon>
        <taxon>Dikarya</taxon>
        <taxon>Ascomycota</taxon>
        <taxon>Pezizomycotina</taxon>
        <taxon>Sordariomycetes</taxon>
        <taxon>Hypocreomycetidae</taxon>
        <taxon>Microascales</taxon>
        <taxon>Ceratocystidaceae</taxon>
        <taxon>Ceratocystis</taxon>
    </lineage>
</organism>
<evidence type="ECO:0000313" key="3">
    <source>
        <dbReference type="EMBL" id="KAL1888805.1"/>
    </source>
</evidence>
<evidence type="ECO:0000313" key="4">
    <source>
        <dbReference type="Proteomes" id="UP001583280"/>
    </source>
</evidence>
<reference evidence="3 4" key="1">
    <citation type="journal article" date="2024" name="IMA Fungus">
        <title>IMA Genome - F19 : A genome assembly and annotation guide to empower mycologists, including annotated draft genome sequences of Ceratocystis pirilliformis, Diaporthe australafricana, Fusarium ophioides, Paecilomyces lecythidis, and Sporothrix stenoceras.</title>
        <authorList>
            <person name="Aylward J."/>
            <person name="Wilson A.M."/>
            <person name="Visagie C.M."/>
            <person name="Spraker J."/>
            <person name="Barnes I."/>
            <person name="Buitendag C."/>
            <person name="Ceriani C."/>
            <person name="Del Mar Angel L."/>
            <person name="du Plessis D."/>
            <person name="Fuchs T."/>
            <person name="Gasser K."/>
            <person name="Kramer D."/>
            <person name="Li W."/>
            <person name="Munsamy K."/>
            <person name="Piso A."/>
            <person name="Price J.L."/>
            <person name="Sonnekus B."/>
            <person name="Thomas C."/>
            <person name="van der Nest A."/>
            <person name="van Dijk A."/>
            <person name="van Heerden A."/>
            <person name="van Vuuren N."/>
            <person name="Yilmaz N."/>
            <person name="Duong T.A."/>
            <person name="van der Merwe N.A."/>
            <person name="Wingfield M.J."/>
            <person name="Wingfield B.D."/>
        </authorList>
    </citation>
    <scope>NUCLEOTIDE SEQUENCE [LARGE SCALE GENOMIC DNA]</scope>
    <source>
        <strain evidence="3 4">CMW 12675</strain>
    </source>
</reference>
<proteinExistence type="predicted"/>
<keyword evidence="4" id="KW-1185">Reference proteome</keyword>
<sequence>MGKERGWLTGSCATPKCADITGENTTGAPRQRLSKLAKEHNVTAQEESEIREAFSLFSEPMKGEKDGVIPTPDVRAAMVALGIPPRDGDELAEFLSILDPDNEGFASFEPFFAICALKFHARDSDKDTHSNELDEAFALFTNTYSAGAGAGGDHEDGRITVAHLKRVAALLKEDVSDDLLRDMVLEANRGAGISAGVQKEEFDNVMRRAGVWR</sequence>